<sequence length="121" mass="13086">MSSFSAAGVPATGAVTTIFVLTAVGLPTKDASIFFAVEWILDRLNTVVNVLSDCICVDIIHGLSKKDLEDIERGDSGEHHHQQPISVSEGLAVCQRLGVLQRVRLNVSHADDALYALKTDW</sequence>
<keyword evidence="3" id="KW-0812">Transmembrane</keyword>
<evidence type="ECO:0000256" key="1">
    <source>
        <dbReference type="ARBA" id="ARBA00004141"/>
    </source>
</evidence>
<evidence type="ECO:0000256" key="5">
    <source>
        <dbReference type="ARBA" id="ARBA00023136"/>
    </source>
</evidence>
<gene>
    <name evidence="7" type="primary">SLC1A1_4</name>
    <name evidence="7" type="ORF">EYF80_005673</name>
</gene>
<keyword evidence="2 6" id="KW-0813">Transport</keyword>
<dbReference type="PANTHER" id="PTHR11958">
    <property type="entry name" value="SODIUM/DICARBOXYLATE SYMPORTER-RELATED"/>
    <property type="match status" value="1"/>
</dbReference>
<evidence type="ECO:0000313" key="7">
    <source>
        <dbReference type="EMBL" id="TNN84067.1"/>
    </source>
</evidence>
<dbReference type="PANTHER" id="PTHR11958:SF63">
    <property type="entry name" value="AMINO ACID TRANSPORTER"/>
    <property type="match status" value="1"/>
</dbReference>
<dbReference type="InterPro" id="IPR036458">
    <property type="entry name" value="Na:dicarbo_symporter_sf"/>
</dbReference>
<evidence type="ECO:0000256" key="6">
    <source>
        <dbReference type="RuleBase" id="RU361216"/>
    </source>
</evidence>
<comment type="subcellular location">
    <subcellularLocation>
        <location evidence="1 6">Membrane</location>
        <topology evidence="1 6">Multi-pass membrane protein</topology>
    </subcellularLocation>
</comment>
<keyword evidence="6" id="KW-0769">Symport</keyword>
<dbReference type="GO" id="GO:0005886">
    <property type="term" value="C:plasma membrane"/>
    <property type="evidence" value="ECO:0007669"/>
    <property type="project" value="TreeGrafter"/>
</dbReference>
<dbReference type="InterPro" id="IPR050746">
    <property type="entry name" value="DAACS"/>
</dbReference>
<reference evidence="7 8" key="1">
    <citation type="submission" date="2019-03" db="EMBL/GenBank/DDBJ databases">
        <title>First draft genome of Liparis tanakae, snailfish: a comprehensive survey of snailfish specific genes.</title>
        <authorList>
            <person name="Kim W."/>
            <person name="Song I."/>
            <person name="Jeong J.-H."/>
            <person name="Kim D."/>
            <person name="Kim S."/>
            <person name="Ryu S."/>
            <person name="Song J.Y."/>
            <person name="Lee S.K."/>
        </authorList>
    </citation>
    <scope>NUCLEOTIDE SEQUENCE [LARGE SCALE GENOMIC DNA]</scope>
    <source>
        <tissue evidence="7">Muscle</tissue>
    </source>
</reference>
<dbReference type="AlphaFoldDB" id="A0A4Z2J219"/>
<evidence type="ECO:0000256" key="2">
    <source>
        <dbReference type="ARBA" id="ARBA00022448"/>
    </source>
</evidence>
<protein>
    <recommendedName>
        <fullName evidence="6">Amino acid transporter</fullName>
    </recommendedName>
</protein>
<dbReference type="GO" id="GO:0015175">
    <property type="term" value="F:neutral L-amino acid transmembrane transporter activity"/>
    <property type="evidence" value="ECO:0007669"/>
    <property type="project" value="TreeGrafter"/>
</dbReference>
<evidence type="ECO:0000256" key="3">
    <source>
        <dbReference type="ARBA" id="ARBA00022692"/>
    </source>
</evidence>
<dbReference type="OrthoDB" id="5877963at2759"/>
<dbReference type="Pfam" id="PF00375">
    <property type="entry name" value="SDF"/>
    <property type="match status" value="1"/>
</dbReference>
<keyword evidence="8" id="KW-1185">Reference proteome</keyword>
<organism evidence="7 8">
    <name type="scientific">Liparis tanakae</name>
    <name type="common">Tanaka's snailfish</name>
    <dbReference type="NCBI Taxonomy" id="230148"/>
    <lineage>
        <taxon>Eukaryota</taxon>
        <taxon>Metazoa</taxon>
        <taxon>Chordata</taxon>
        <taxon>Craniata</taxon>
        <taxon>Vertebrata</taxon>
        <taxon>Euteleostomi</taxon>
        <taxon>Actinopterygii</taxon>
        <taxon>Neopterygii</taxon>
        <taxon>Teleostei</taxon>
        <taxon>Neoteleostei</taxon>
        <taxon>Acanthomorphata</taxon>
        <taxon>Eupercaria</taxon>
        <taxon>Perciformes</taxon>
        <taxon>Cottioidei</taxon>
        <taxon>Cottales</taxon>
        <taxon>Liparidae</taxon>
        <taxon>Liparis</taxon>
    </lineage>
</organism>
<evidence type="ECO:0000313" key="8">
    <source>
        <dbReference type="Proteomes" id="UP000314294"/>
    </source>
</evidence>
<name>A0A4Z2J219_9TELE</name>
<dbReference type="Proteomes" id="UP000314294">
    <property type="component" value="Unassembled WGS sequence"/>
</dbReference>
<dbReference type="GO" id="GO:0005313">
    <property type="term" value="F:L-glutamate transmembrane transporter activity"/>
    <property type="evidence" value="ECO:0007669"/>
    <property type="project" value="TreeGrafter"/>
</dbReference>
<accession>A0A4Z2J219</accession>
<comment type="caution">
    <text evidence="7">The sequence shown here is derived from an EMBL/GenBank/DDBJ whole genome shotgun (WGS) entry which is preliminary data.</text>
</comment>
<dbReference type="SUPFAM" id="SSF118215">
    <property type="entry name" value="Proton glutamate symport protein"/>
    <property type="match status" value="1"/>
</dbReference>
<dbReference type="GO" id="GO:0015501">
    <property type="term" value="F:glutamate:sodium symporter activity"/>
    <property type="evidence" value="ECO:0007669"/>
    <property type="project" value="TreeGrafter"/>
</dbReference>
<comment type="similarity">
    <text evidence="6">Belongs to the dicarboxylate/amino acid:cation symporter (DAACS) (TC 2.A.23) family.</text>
</comment>
<keyword evidence="5" id="KW-0472">Membrane</keyword>
<proteinExistence type="inferred from homology"/>
<dbReference type="EMBL" id="SRLO01000029">
    <property type="protein sequence ID" value="TNN84067.1"/>
    <property type="molecule type" value="Genomic_DNA"/>
</dbReference>
<dbReference type="Gene3D" id="1.10.3860.10">
    <property type="entry name" value="Sodium:dicarboxylate symporter"/>
    <property type="match status" value="1"/>
</dbReference>
<evidence type="ECO:0000256" key="4">
    <source>
        <dbReference type="ARBA" id="ARBA00022989"/>
    </source>
</evidence>
<keyword evidence="4" id="KW-1133">Transmembrane helix</keyword>
<dbReference type="InterPro" id="IPR001991">
    <property type="entry name" value="Na-dicarboxylate_symporter"/>
</dbReference>